<dbReference type="RefSeq" id="WP_380026061.1">
    <property type="nucleotide sequence ID" value="NZ_JBHSHC010000096.1"/>
</dbReference>
<dbReference type="EMBL" id="JBHSHC010000096">
    <property type="protein sequence ID" value="MFC4768137.1"/>
    <property type="molecule type" value="Genomic_DNA"/>
</dbReference>
<feature type="region of interest" description="Disordered" evidence="2">
    <location>
        <begin position="113"/>
        <end position="152"/>
    </location>
</feature>
<reference evidence="4" key="1">
    <citation type="journal article" date="2019" name="Int. J. Syst. Evol. Microbiol.">
        <title>The Global Catalogue of Microorganisms (GCM) 10K type strain sequencing project: providing services to taxonomists for standard genome sequencing and annotation.</title>
        <authorList>
            <consortium name="The Broad Institute Genomics Platform"/>
            <consortium name="The Broad Institute Genome Sequencing Center for Infectious Disease"/>
            <person name="Wu L."/>
            <person name="Ma J."/>
        </authorList>
    </citation>
    <scope>NUCLEOTIDE SEQUENCE [LARGE SCALE GENOMIC DNA]</scope>
    <source>
        <strain evidence="4">WYCCWR 12678</strain>
    </source>
</reference>
<sequence>MFKKEAPLNSGKVDTLIGAGTTIEGKVQASGILRVEGRIGGEVISEGDVIVGEKGEIRANIKARHVTIAGKVAGNITASGRMHLVSSGSLEGDIDAATIAIEEGAHFKGACRMSAPSNGKGRSSVSGKPADPQPVEPATSGTNAYFQNSNPA</sequence>
<organism evidence="3 4">
    <name type="scientific">Effusibacillus consociatus</name>
    <dbReference type="NCBI Taxonomy" id="1117041"/>
    <lineage>
        <taxon>Bacteria</taxon>
        <taxon>Bacillati</taxon>
        <taxon>Bacillota</taxon>
        <taxon>Bacilli</taxon>
        <taxon>Bacillales</taxon>
        <taxon>Alicyclobacillaceae</taxon>
        <taxon>Effusibacillus</taxon>
    </lineage>
</organism>
<comment type="similarity">
    <text evidence="1">Belongs to the bactofilin family.</text>
</comment>
<evidence type="ECO:0000256" key="1">
    <source>
        <dbReference type="ARBA" id="ARBA00044755"/>
    </source>
</evidence>
<dbReference type="Pfam" id="PF04519">
    <property type="entry name" value="Bactofilin"/>
    <property type="match status" value="1"/>
</dbReference>
<comment type="caution">
    <text evidence="3">The sequence shown here is derived from an EMBL/GenBank/DDBJ whole genome shotgun (WGS) entry which is preliminary data.</text>
</comment>
<gene>
    <name evidence="3" type="ORF">ACFO8Q_12340</name>
</gene>
<evidence type="ECO:0000313" key="3">
    <source>
        <dbReference type="EMBL" id="MFC4768137.1"/>
    </source>
</evidence>
<feature type="compositionally biased region" description="Polar residues" evidence="2">
    <location>
        <begin position="115"/>
        <end position="126"/>
    </location>
</feature>
<name>A0ABV9Q4G4_9BACL</name>
<keyword evidence="4" id="KW-1185">Reference proteome</keyword>
<dbReference type="Proteomes" id="UP001596002">
    <property type="component" value="Unassembled WGS sequence"/>
</dbReference>
<accession>A0ABV9Q4G4</accession>
<dbReference type="PANTHER" id="PTHR35024:SF4">
    <property type="entry name" value="POLYMER-FORMING CYTOSKELETAL PROTEIN"/>
    <property type="match status" value="1"/>
</dbReference>
<dbReference type="PANTHER" id="PTHR35024">
    <property type="entry name" value="HYPOTHETICAL CYTOSOLIC PROTEIN"/>
    <property type="match status" value="1"/>
</dbReference>
<evidence type="ECO:0000313" key="4">
    <source>
        <dbReference type="Proteomes" id="UP001596002"/>
    </source>
</evidence>
<evidence type="ECO:0000256" key="2">
    <source>
        <dbReference type="SAM" id="MobiDB-lite"/>
    </source>
</evidence>
<protein>
    <submittedName>
        <fullName evidence="3">Polymer-forming cytoskeletal protein</fullName>
    </submittedName>
</protein>
<feature type="compositionally biased region" description="Polar residues" evidence="2">
    <location>
        <begin position="139"/>
        <end position="152"/>
    </location>
</feature>
<proteinExistence type="inferred from homology"/>
<dbReference type="InterPro" id="IPR007607">
    <property type="entry name" value="BacA/B"/>
</dbReference>